<reference evidence="1 2" key="1">
    <citation type="submission" date="2019-03" db="EMBL/GenBank/DDBJ databases">
        <title>First draft genome of Liparis tanakae, snailfish: a comprehensive survey of snailfish specific genes.</title>
        <authorList>
            <person name="Kim W."/>
            <person name="Song I."/>
            <person name="Jeong J.-H."/>
            <person name="Kim D."/>
            <person name="Kim S."/>
            <person name="Ryu S."/>
            <person name="Song J.Y."/>
            <person name="Lee S.K."/>
        </authorList>
    </citation>
    <scope>NUCLEOTIDE SEQUENCE [LARGE SCALE GENOMIC DNA]</scope>
    <source>
        <tissue evidence="1">Muscle</tissue>
    </source>
</reference>
<organism evidence="1 2">
    <name type="scientific">Liparis tanakae</name>
    <name type="common">Tanaka's snailfish</name>
    <dbReference type="NCBI Taxonomy" id="230148"/>
    <lineage>
        <taxon>Eukaryota</taxon>
        <taxon>Metazoa</taxon>
        <taxon>Chordata</taxon>
        <taxon>Craniata</taxon>
        <taxon>Vertebrata</taxon>
        <taxon>Euteleostomi</taxon>
        <taxon>Actinopterygii</taxon>
        <taxon>Neopterygii</taxon>
        <taxon>Teleostei</taxon>
        <taxon>Neoteleostei</taxon>
        <taxon>Acanthomorphata</taxon>
        <taxon>Eupercaria</taxon>
        <taxon>Perciformes</taxon>
        <taxon>Cottioidei</taxon>
        <taxon>Cottales</taxon>
        <taxon>Liparidae</taxon>
        <taxon>Liparis</taxon>
    </lineage>
</organism>
<dbReference type="EMBL" id="SRLO01000144">
    <property type="protein sequence ID" value="TNN71844.1"/>
    <property type="molecule type" value="Genomic_DNA"/>
</dbReference>
<comment type="caution">
    <text evidence="1">The sequence shown here is derived from an EMBL/GenBank/DDBJ whole genome shotgun (WGS) entry which is preliminary data.</text>
</comment>
<evidence type="ECO:0000313" key="1">
    <source>
        <dbReference type="EMBL" id="TNN71844.1"/>
    </source>
</evidence>
<sequence>MRSWEVSGGQWRSELHPKCGSERQLLLEAFSGGIHKSQCDGGHLKAAGGVEHRSLVNNTEDNRQTAADTGSRFNDCCPYCTPGNNQHSFAMIAGFP</sequence>
<evidence type="ECO:0000313" key="2">
    <source>
        <dbReference type="Proteomes" id="UP000314294"/>
    </source>
</evidence>
<keyword evidence="2" id="KW-1185">Reference proteome</keyword>
<accession>A0A4Z2I3F5</accession>
<name>A0A4Z2I3F5_9TELE</name>
<gene>
    <name evidence="1" type="ORF">EYF80_017851</name>
</gene>
<protein>
    <submittedName>
        <fullName evidence="1">Uncharacterized protein</fullName>
    </submittedName>
</protein>
<dbReference type="Proteomes" id="UP000314294">
    <property type="component" value="Unassembled WGS sequence"/>
</dbReference>
<proteinExistence type="predicted"/>
<dbReference type="AlphaFoldDB" id="A0A4Z2I3F5"/>